<evidence type="ECO:0000313" key="2">
    <source>
        <dbReference type="Proteomes" id="UP000784294"/>
    </source>
</evidence>
<organism evidence="1 2">
    <name type="scientific">Protopolystoma xenopodis</name>
    <dbReference type="NCBI Taxonomy" id="117903"/>
    <lineage>
        <taxon>Eukaryota</taxon>
        <taxon>Metazoa</taxon>
        <taxon>Spiralia</taxon>
        <taxon>Lophotrochozoa</taxon>
        <taxon>Platyhelminthes</taxon>
        <taxon>Monogenea</taxon>
        <taxon>Polyopisthocotylea</taxon>
        <taxon>Polystomatidea</taxon>
        <taxon>Polystomatidae</taxon>
        <taxon>Protopolystoma</taxon>
    </lineage>
</organism>
<evidence type="ECO:0000313" key="1">
    <source>
        <dbReference type="EMBL" id="VEL07994.1"/>
    </source>
</evidence>
<gene>
    <name evidence="1" type="ORF">PXEA_LOCUS1434</name>
</gene>
<dbReference type="EMBL" id="CAAALY010002910">
    <property type="protein sequence ID" value="VEL07994.1"/>
    <property type="molecule type" value="Genomic_DNA"/>
</dbReference>
<sequence>MAHFLNTRAWKSIYLKIINFLPPPIRHLICLTFTLHPLGSPLSDLFFTWITGFSLDLIAAMSYEACFATATAFFSQPVSCVPHISYLYIETHPCLFVRPFRNNKIVMGALSIDHRRH</sequence>
<dbReference type="Proteomes" id="UP000784294">
    <property type="component" value="Unassembled WGS sequence"/>
</dbReference>
<comment type="caution">
    <text evidence="1">The sequence shown here is derived from an EMBL/GenBank/DDBJ whole genome shotgun (WGS) entry which is preliminary data.</text>
</comment>
<proteinExistence type="predicted"/>
<dbReference type="AlphaFoldDB" id="A0A448WBZ5"/>
<reference evidence="1" key="1">
    <citation type="submission" date="2018-11" db="EMBL/GenBank/DDBJ databases">
        <authorList>
            <consortium name="Pathogen Informatics"/>
        </authorList>
    </citation>
    <scope>NUCLEOTIDE SEQUENCE</scope>
</reference>
<keyword evidence="2" id="KW-1185">Reference proteome</keyword>
<name>A0A448WBZ5_9PLAT</name>
<accession>A0A448WBZ5</accession>
<protein>
    <submittedName>
        <fullName evidence="1">Uncharacterized protein</fullName>
    </submittedName>
</protein>